<accession>A0A8R2B2A8</accession>
<dbReference type="AlphaFoldDB" id="A0A8R2B2A8"/>
<organism evidence="1 2">
    <name type="scientific">Acyrthosiphon pisum</name>
    <name type="common">Pea aphid</name>
    <dbReference type="NCBI Taxonomy" id="7029"/>
    <lineage>
        <taxon>Eukaryota</taxon>
        <taxon>Metazoa</taxon>
        <taxon>Ecdysozoa</taxon>
        <taxon>Arthropoda</taxon>
        <taxon>Hexapoda</taxon>
        <taxon>Insecta</taxon>
        <taxon>Pterygota</taxon>
        <taxon>Neoptera</taxon>
        <taxon>Paraneoptera</taxon>
        <taxon>Hemiptera</taxon>
        <taxon>Sternorrhyncha</taxon>
        <taxon>Aphidomorpha</taxon>
        <taxon>Aphidoidea</taxon>
        <taxon>Aphididae</taxon>
        <taxon>Macrosiphini</taxon>
        <taxon>Acyrthosiphon</taxon>
    </lineage>
</organism>
<proteinExistence type="predicted"/>
<dbReference type="RefSeq" id="XP_008178839.1">
    <property type="nucleotide sequence ID" value="XM_008180617.2"/>
</dbReference>
<dbReference type="OrthoDB" id="6594743at2759"/>
<evidence type="ECO:0000313" key="1">
    <source>
        <dbReference type="EnsemblMetazoa" id="XP_008178839.1"/>
    </source>
</evidence>
<protein>
    <submittedName>
        <fullName evidence="1">Uncharacterized protein</fullName>
    </submittedName>
</protein>
<reference evidence="1" key="2">
    <citation type="submission" date="2022-06" db="UniProtKB">
        <authorList>
            <consortium name="EnsemblMetazoa"/>
        </authorList>
    </citation>
    <scope>IDENTIFICATION</scope>
</reference>
<keyword evidence="2" id="KW-1185">Reference proteome</keyword>
<dbReference type="EnsemblMetazoa" id="XM_008180617.2">
    <property type="protein sequence ID" value="XP_008178839.1"/>
    <property type="gene ID" value="LOC100571638"/>
</dbReference>
<dbReference type="SUPFAM" id="SSF50494">
    <property type="entry name" value="Trypsin-like serine proteases"/>
    <property type="match status" value="1"/>
</dbReference>
<reference evidence="2" key="1">
    <citation type="submission" date="2010-06" db="EMBL/GenBank/DDBJ databases">
        <authorList>
            <person name="Jiang H."/>
            <person name="Abraham K."/>
            <person name="Ali S."/>
            <person name="Alsbrooks S.L."/>
            <person name="Anim B.N."/>
            <person name="Anosike U.S."/>
            <person name="Attaway T."/>
            <person name="Bandaranaike D.P."/>
            <person name="Battles P.K."/>
            <person name="Bell S.N."/>
            <person name="Bell A.V."/>
            <person name="Beltran B."/>
            <person name="Bickham C."/>
            <person name="Bustamante Y."/>
            <person name="Caleb T."/>
            <person name="Canada A."/>
            <person name="Cardenas V."/>
            <person name="Carter K."/>
            <person name="Chacko J."/>
            <person name="Chandrabose M.N."/>
            <person name="Chavez D."/>
            <person name="Chavez A."/>
            <person name="Chen L."/>
            <person name="Chu H.-S."/>
            <person name="Claassen K.J."/>
            <person name="Cockrell R."/>
            <person name="Collins M."/>
            <person name="Cooper J.A."/>
            <person name="Cree A."/>
            <person name="Curry S.M."/>
            <person name="Da Y."/>
            <person name="Dao M.D."/>
            <person name="Das B."/>
            <person name="Davila M.-L."/>
            <person name="Davy-Carroll L."/>
            <person name="Denson S."/>
            <person name="Dinh H."/>
            <person name="Ebong V.E."/>
            <person name="Edwards J.R."/>
            <person name="Egan A."/>
            <person name="El-Daye J."/>
            <person name="Escobedo L."/>
            <person name="Fernandez S."/>
            <person name="Fernando P.R."/>
            <person name="Flagg N."/>
            <person name="Forbes L.D."/>
            <person name="Fowler R.G."/>
            <person name="Fu Q."/>
            <person name="Gabisi R.A."/>
            <person name="Ganer J."/>
            <person name="Garbino Pronczuk A."/>
            <person name="Garcia R.M."/>
            <person name="Garner T."/>
            <person name="Garrett T.E."/>
            <person name="Gonzalez D.A."/>
            <person name="Hamid H."/>
            <person name="Hawkins E.S."/>
            <person name="Hirani K."/>
            <person name="Hogues M.E."/>
            <person name="Hollins B."/>
            <person name="Hsiao C.-H."/>
            <person name="Jabil R."/>
            <person name="James M.L."/>
            <person name="Jhangiani S.N."/>
            <person name="Johnson B."/>
            <person name="Johnson Q."/>
            <person name="Joshi V."/>
            <person name="Kalu J.B."/>
            <person name="Kam C."/>
            <person name="Kashfia A."/>
            <person name="Keebler J."/>
            <person name="Kisamo H."/>
            <person name="Kovar C.L."/>
            <person name="Lago L.A."/>
            <person name="Lai C.-Y."/>
            <person name="Laidlaw J."/>
            <person name="Lara F."/>
            <person name="Le T.-K."/>
            <person name="Lee S.L."/>
            <person name="Legall F.H."/>
            <person name="Lemon S.J."/>
            <person name="Lewis L.R."/>
            <person name="Li B."/>
            <person name="Liu Y."/>
            <person name="Liu Y.-S."/>
            <person name="Lopez J."/>
            <person name="Lozado R.J."/>
            <person name="Lu J."/>
            <person name="Madu R.C."/>
            <person name="Maheshwari M."/>
            <person name="Maheshwari R."/>
            <person name="Malloy K."/>
            <person name="Martinez E."/>
            <person name="Mathew T."/>
            <person name="Mercado I.C."/>
            <person name="Mercado C."/>
            <person name="Meyer B."/>
            <person name="Montgomery K."/>
            <person name="Morgan M.B."/>
            <person name="Munidasa M."/>
            <person name="Nazareth L.V."/>
            <person name="Nelson J."/>
            <person name="Ng B.M."/>
            <person name="Nguyen N.B."/>
            <person name="Nguyen P.Q."/>
            <person name="Nguyen T."/>
            <person name="Obregon M."/>
            <person name="Okwuonu G.O."/>
            <person name="Onwere C.G."/>
            <person name="Orozco G."/>
            <person name="Parra A."/>
            <person name="Patel S."/>
            <person name="Patil S."/>
            <person name="Perez A."/>
            <person name="Perez Y."/>
            <person name="Pham C."/>
            <person name="Primus E.L."/>
            <person name="Pu L.-L."/>
            <person name="Puazo M."/>
            <person name="Qin X."/>
            <person name="Quiroz J.B."/>
            <person name="Reese J."/>
            <person name="Richards S."/>
            <person name="Rives C.M."/>
            <person name="Robberts R."/>
            <person name="Ruiz S.J."/>
            <person name="Ruiz M.J."/>
            <person name="Santibanez J."/>
            <person name="Schneider B.W."/>
            <person name="Sisson I."/>
            <person name="Smith M."/>
            <person name="Sodergren E."/>
            <person name="Song X.-Z."/>
            <person name="Song B.B."/>
            <person name="Summersgill H."/>
            <person name="Thelus R."/>
            <person name="Thornton R.D."/>
            <person name="Trejos Z.Y."/>
            <person name="Usmani K."/>
            <person name="Vattathil S."/>
            <person name="Villasana D."/>
            <person name="Walker D.L."/>
            <person name="Wang S."/>
            <person name="Wang K."/>
            <person name="White C.S."/>
            <person name="Williams A.C."/>
            <person name="Williamson J."/>
            <person name="Wilson K."/>
            <person name="Woghiren I.O."/>
            <person name="Woodworth J.R."/>
            <person name="Worley K.C."/>
            <person name="Wright R.A."/>
            <person name="Wu W."/>
            <person name="Young L."/>
            <person name="Zhang L."/>
            <person name="Zhang J."/>
            <person name="Zhu Y."/>
            <person name="Muzny D.M."/>
            <person name="Weinstock G."/>
            <person name="Gibbs R.A."/>
        </authorList>
    </citation>
    <scope>NUCLEOTIDE SEQUENCE [LARGE SCALE GENOMIC DNA]</scope>
    <source>
        <strain evidence="2">LSR1</strain>
    </source>
</reference>
<dbReference type="InterPro" id="IPR009003">
    <property type="entry name" value="Peptidase_S1_PA"/>
</dbReference>
<dbReference type="GeneID" id="100571638"/>
<evidence type="ECO:0000313" key="2">
    <source>
        <dbReference type="Proteomes" id="UP000007819"/>
    </source>
</evidence>
<dbReference type="KEGG" id="api:100571638"/>
<sequence>MYKDRHYTLNNDWHDVVKKYVHEKYIPGTDTDGYDVCLLKLEKAIPNINKFSKIGGSPKDFSNGIKLNYIIIGFGMISDLNDDKNDSGMFGRITTVDVLHGEEAGLLYNK</sequence>
<name>A0A8R2B2A8_ACYPI</name>
<dbReference type="Proteomes" id="UP000007819">
    <property type="component" value="Chromosome X"/>
</dbReference>